<protein>
    <submittedName>
        <fullName evidence="2">Uncharacterized protein</fullName>
    </submittedName>
</protein>
<name>A0A1G1KX68_9BACT</name>
<dbReference type="Proteomes" id="UP000178187">
    <property type="component" value="Unassembled WGS sequence"/>
</dbReference>
<dbReference type="AlphaFoldDB" id="A0A1G1KX68"/>
<evidence type="ECO:0000313" key="2">
    <source>
        <dbReference type="EMBL" id="OGW97536.1"/>
    </source>
</evidence>
<proteinExistence type="predicted"/>
<reference evidence="2 3" key="1">
    <citation type="journal article" date="2016" name="Nat. Commun.">
        <title>Thousands of microbial genomes shed light on interconnected biogeochemical processes in an aquifer system.</title>
        <authorList>
            <person name="Anantharaman K."/>
            <person name="Brown C.T."/>
            <person name="Hug L.A."/>
            <person name="Sharon I."/>
            <person name="Castelle C.J."/>
            <person name="Probst A.J."/>
            <person name="Thomas B.C."/>
            <person name="Singh A."/>
            <person name="Wilkins M.J."/>
            <person name="Karaoz U."/>
            <person name="Brodie E.L."/>
            <person name="Williams K.H."/>
            <person name="Hubbard S.S."/>
            <person name="Banfield J.F."/>
        </authorList>
    </citation>
    <scope>NUCLEOTIDE SEQUENCE [LARGE SCALE GENOMIC DNA]</scope>
</reference>
<evidence type="ECO:0000256" key="1">
    <source>
        <dbReference type="SAM" id="Phobius"/>
    </source>
</evidence>
<gene>
    <name evidence="2" type="ORF">A3G33_05115</name>
</gene>
<comment type="caution">
    <text evidence="2">The sequence shown here is derived from an EMBL/GenBank/DDBJ whole genome shotgun (WGS) entry which is preliminary data.</text>
</comment>
<accession>A0A1G1KX68</accession>
<sequence>MKAEHWGVIFGLVALIVSVCTFVFQLSPLLIVQGLSVSEGEHRIYLDIKNIGGTGAYGFEGCYAVTSHVEPSDAETSEEKLLAFGRLNIKDEGFYPSQGSDYLDVVTSKVDLKESINDQKNFVYLSIVIDYRKWPVIGLPSMFSKNRVLSFLREKLFYFVNRRYQGVFYYNRTRGLWVRHSKNHLPQFSQFVFSSLKQGIAPDFSQFWQSERKSGDTILN</sequence>
<dbReference type="EMBL" id="MHFR01000041">
    <property type="protein sequence ID" value="OGW97536.1"/>
    <property type="molecule type" value="Genomic_DNA"/>
</dbReference>
<keyword evidence="1" id="KW-0472">Membrane</keyword>
<keyword evidence="1" id="KW-0812">Transmembrane</keyword>
<evidence type="ECO:0000313" key="3">
    <source>
        <dbReference type="Proteomes" id="UP000178187"/>
    </source>
</evidence>
<feature type="transmembrane region" description="Helical" evidence="1">
    <location>
        <begin position="6"/>
        <end position="26"/>
    </location>
</feature>
<keyword evidence="1" id="KW-1133">Transmembrane helix</keyword>
<organism evidence="2 3">
    <name type="scientific">Candidatus Danuiimicrobium aquiferis</name>
    <dbReference type="NCBI Taxonomy" id="1801832"/>
    <lineage>
        <taxon>Bacteria</taxon>
        <taxon>Pseudomonadati</taxon>
        <taxon>Candidatus Omnitrophota</taxon>
        <taxon>Candidatus Danuiimicrobium</taxon>
    </lineage>
</organism>